<dbReference type="InterPro" id="IPR020843">
    <property type="entry name" value="ER"/>
</dbReference>
<dbReference type="Gene3D" id="3.90.180.10">
    <property type="entry name" value="Medium-chain alcohol dehydrogenases, catalytic domain"/>
    <property type="match status" value="1"/>
</dbReference>
<reference evidence="4 5" key="1">
    <citation type="submission" date="2019-04" db="EMBL/GenBank/DDBJ databases">
        <authorList>
            <person name="Li M."/>
            <person name="Gao C."/>
        </authorList>
    </citation>
    <scope>NUCLEOTIDE SEQUENCE [LARGE SCALE GENOMIC DNA]</scope>
    <source>
        <strain evidence="4 5">BGMRC 2031</strain>
    </source>
</reference>
<evidence type="ECO:0000313" key="4">
    <source>
        <dbReference type="EMBL" id="TKI04803.1"/>
    </source>
</evidence>
<gene>
    <name evidence="4" type="ORF">FCN80_16915</name>
</gene>
<dbReference type="SUPFAM" id="SSF50129">
    <property type="entry name" value="GroES-like"/>
    <property type="match status" value="1"/>
</dbReference>
<accession>A0ABY2SIA5</accession>
<proteinExistence type="predicted"/>
<dbReference type="InterPro" id="IPR013154">
    <property type="entry name" value="ADH-like_N"/>
</dbReference>
<feature type="domain" description="Enoyl reductase (ER)" evidence="3">
    <location>
        <begin position="1"/>
        <end position="289"/>
    </location>
</feature>
<dbReference type="EMBL" id="SZPQ01000025">
    <property type="protein sequence ID" value="TKI04803.1"/>
    <property type="molecule type" value="Genomic_DNA"/>
</dbReference>
<dbReference type="RefSeq" id="WP_136991343.1">
    <property type="nucleotide sequence ID" value="NZ_SZPQ01000025.1"/>
</dbReference>
<dbReference type="PANTHER" id="PTHR48106">
    <property type="entry name" value="QUINONE OXIDOREDUCTASE PIG3-RELATED"/>
    <property type="match status" value="1"/>
</dbReference>
<dbReference type="Gene3D" id="3.40.50.720">
    <property type="entry name" value="NAD(P)-binding Rossmann-like Domain"/>
    <property type="match status" value="1"/>
</dbReference>
<sequence>MQVRMTAAGLNFADIYRRKGHYVLHDQPPHIGGYEGVGAIIALGAGVTGWQLGQRVGFADVPFSHATRINVAQERALALPDELGDREAASVLLQGLTAQYLINDSVRVCDGDSVVVLAAAGGVGRILTRMLTARGARVYALASCAQKQAVARDNGAIAAMSYQQDWVGEIRSLTGGGVRYVFDSVGVTLRQSLAVLRAGGRVVSFGMAGGDTPAIRAGDLLMDSKGVIGADLWTYLDSGDARRERAQRLFDSLRQGEFSLPPTDVFSLEAGADAHRRLEDRAFAGKVVLVNDKGD</sequence>
<dbReference type="SMART" id="SM00829">
    <property type="entry name" value="PKS_ER"/>
    <property type="match status" value="1"/>
</dbReference>
<keyword evidence="1" id="KW-0521">NADP</keyword>
<dbReference type="Proteomes" id="UP000305202">
    <property type="component" value="Unassembled WGS sequence"/>
</dbReference>
<dbReference type="PANTHER" id="PTHR48106:SF13">
    <property type="entry name" value="QUINONE OXIDOREDUCTASE-RELATED"/>
    <property type="match status" value="1"/>
</dbReference>
<keyword evidence="5" id="KW-1185">Reference proteome</keyword>
<dbReference type="InterPro" id="IPR036291">
    <property type="entry name" value="NAD(P)-bd_dom_sf"/>
</dbReference>
<name>A0ABY2SIA5_9HYPH</name>
<dbReference type="Pfam" id="PF00107">
    <property type="entry name" value="ADH_zinc_N"/>
    <property type="match status" value="1"/>
</dbReference>
<keyword evidence="2" id="KW-0560">Oxidoreductase</keyword>
<evidence type="ECO:0000259" key="3">
    <source>
        <dbReference type="SMART" id="SM00829"/>
    </source>
</evidence>
<protein>
    <submittedName>
        <fullName evidence="4">Zinc-binding dehydrogenase</fullName>
    </submittedName>
</protein>
<evidence type="ECO:0000256" key="1">
    <source>
        <dbReference type="ARBA" id="ARBA00022857"/>
    </source>
</evidence>
<evidence type="ECO:0000256" key="2">
    <source>
        <dbReference type="ARBA" id="ARBA00023002"/>
    </source>
</evidence>
<comment type="caution">
    <text evidence="4">The sequence shown here is derived from an EMBL/GenBank/DDBJ whole genome shotgun (WGS) entry which is preliminary data.</text>
</comment>
<dbReference type="SUPFAM" id="SSF51735">
    <property type="entry name" value="NAD(P)-binding Rossmann-fold domains"/>
    <property type="match status" value="1"/>
</dbReference>
<evidence type="ECO:0000313" key="5">
    <source>
        <dbReference type="Proteomes" id="UP000305202"/>
    </source>
</evidence>
<organism evidence="4 5">
    <name type="scientific">Martelella alba</name>
    <dbReference type="NCBI Taxonomy" id="2590451"/>
    <lineage>
        <taxon>Bacteria</taxon>
        <taxon>Pseudomonadati</taxon>
        <taxon>Pseudomonadota</taxon>
        <taxon>Alphaproteobacteria</taxon>
        <taxon>Hyphomicrobiales</taxon>
        <taxon>Aurantimonadaceae</taxon>
        <taxon>Martelella</taxon>
    </lineage>
</organism>
<dbReference type="Pfam" id="PF08240">
    <property type="entry name" value="ADH_N"/>
    <property type="match status" value="1"/>
</dbReference>
<dbReference type="InterPro" id="IPR011032">
    <property type="entry name" value="GroES-like_sf"/>
</dbReference>
<dbReference type="InterPro" id="IPR013149">
    <property type="entry name" value="ADH-like_C"/>
</dbReference>